<dbReference type="Gramene" id="TraesJUL7B03G04090630.1">
    <property type="protein sequence ID" value="TraesJUL7B03G04090630.1.CDS1"/>
    <property type="gene ID" value="TraesJUL7B03G04090630"/>
</dbReference>
<dbReference type="Gramene" id="TraesARI5B03G02964200.1">
    <property type="protein sequence ID" value="TraesARI5B03G02964200.1.CDS1"/>
    <property type="gene ID" value="TraesARI5B03G02964200"/>
</dbReference>
<dbReference type="Gramene" id="TraesCLE_scaffold_032461_01G000300.1">
    <property type="protein sequence ID" value="TraesCLE_scaffold_032461_01G000300.1"/>
    <property type="gene ID" value="TraesCLE_scaffold_032461_01G000300"/>
</dbReference>
<organism evidence="2">
    <name type="scientific">Triticum aestivum</name>
    <name type="common">Wheat</name>
    <dbReference type="NCBI Taxonomy" id="4565"/>
    <lineage>
        <taxon>Eukaryota</taxon>
        <taxon>Viridiplantae</taxon>
        <taxon>Streptophyta</taxon>
        <taxon>Embryophyta</taxon>
        <taxon>Tracheophyta</taxon>
        <taxon>Spermatophyta</taxon>
        <taxon>Magnoliopsida</taxon>
        <taxon>Liliopsida</taxon>
        <taxon>Poales</taxon>
        <taxon>Poaceae</taxon>
        <taxon>BOP clade</taxon>
        <taxon>Pooideae</taxon>
        <taxon>Triticodae</taxon>
        <taxon>Triticeae</taxon>
        <taxon>Triticinae</taxon>
        <taxon>Triticum</taxon>
    </lineage>
</organism>
<dbReference type="EnsemblPlants" id="TraesCS7B02G030100.1">
    <property type="protein sequence ID" value="TraesCS7B02G030100.1.cds1"/>
    <property type="gene ID" value="TraesCS7B02G030100"/>
</dbReference>
<dbReference type="Gramene" id="TraesCS7B03G0080800.1">
    <property type="protein sequence ID" value="TraesCS7B03G0080800.1.CDS1"/>
    <property type="gene ID" value="TraesCS7B03G0080800"/>
</dbReference>
<sequence>MAKMTKSGLNSMQTVNFSQIPNCLFLLRTTQMPKHNEICHVHHALEHLPRVKMHLRAKTPSSCASYWCAGIVSIAAAPEPDKVKVEHHDVVPSEDFKKKKEKDPSGYDVTGGEQNSEKKKKKKKKKKKGGDVVALETTEVEKSVKKKNTEAQ</sequence>
<dbReference type="Gramene" id="TraesROB_scaffold_035716_01G000200.1">
    <property type="protein sequence ID" value="TraesROB_scaffold_035716_01G000200.1"/>
    <property type="gene ID" value="TraesROB_scaffold_035716_01G000200"/>
</dbReference>
<dbReference type="Proteomes" id="UP000019116">
    <property type="component" value="Chromosome 7B"/>
</dbReference>
<keyword evidence="3" id="KW-1185">Reference proteome</keyword>
<dbReference type="Gramene" id="TraesMAC7B03G04048540.1">
    <property type="protein sequence ID" value="TraesMAC7B03G04048540.1.CDS1"/>
    <property type="gene ID" value="TraesMAC7B03G04048540"/>
</dbReference>
<protein>
    <submittedName>
        <fullName evidence="2">Uncharacterized protein</fullName>
    </submittedName>
</protein>
<accession>A0A3B6SC34</accession>
<feature type="region of interest" description="Disordered" evidence="1">
    <location>
        <begin position="79"/>
        <end position="133"/>
    </location>
</feature>
<dbReference type="Gramene" id="TraesRN7B0100080900.1">
    <property type="protein sequence ID" value="TraesRN7B0100080900.1"/>
    <property type="gene ID" value="TraesRN7B0100080900"/>
</dbReference>
<dbReference type="Gramene" id="TraesCS7B02G030100.1">
    <property type="protein sequence ID" value="TraesCS7B02G030100.1.cds1"/>
    <property type="gene ID" value="TraesCS7B02G030100"/>
</dbReference>
<dbReference type="STRING" id="4565.A0A3B6SC34"/>
<dbReference type="Gramene" id="TraesSYM5B03G02949490.1">
    <property type="protein sequence ID" value="TraesSYM5B03G02949490.1.CDS1"/>
    <property type="gene ID" value="TraesSYM5B03G02949490"/>
</dbReference>
<evidence type="ECO:0000256" key="1">
    <source>
        <dbReference type="SAM" id="MobiDB-lite"/>
    </source>
</evidence>
<reference evidence="2" key="1">
    <citation type="submission" date="2018-08" db="EMBL/GenBank/DDBJ databases">
        <authorList>
            <person name="Rossello M."/>
        </authorList>
    </citation>
    <scope>NUCLEOTIDE SEQUENCE [LARGE SCALE GENOMIC DNA]</scope>
    <source>
        <strain evidence="2">cv. Chinese Spring</strain>
    </source>
</reference>
<dbReference type="AlphaFoldDB" id="A0A3B6SC34"/>
<evidence type="ECO:0000313" key="2">
    <source>
        <dbReference type="EnsemblPlants" id="TraesCS7B02G030100.1.cds1"/>
    </source>
</evidence>
<feature type="compositionally biased region" description="Basic residues" evidence="1">
    <location>
        <begin position="118"/>
        <end position="128"/>
    </location>
</feature>
<dbReference type="Gramene" id="TraesLDM7B03G04056130.1">
    <property type="protein sequence ID" value="TraesLDM7B03G04056130.1.CDS1"/>
    <property type="gene ID" value="TraesLDM7B03G04056130"/>
</dbReference>
<evidence type="ECO:0000313" key="3">
    <source>
        <dbReference type="Proteomes" id="UP000019116"/>
    </source>
</evidence>
<feature type="compositionally biased region" description="Basic and acidic residues" evidence="1">
    <location>
        <begin position="79"/>
        <end position="105"/>
    </location>
</feature>
<name>A0A3B6SC34_WHEAT</name>
<proteinExistence type="predicted"/>
<dbReference type="Gramene" id="TraesWEE_scaffold_006216_01G000200.1">
    <property type="protein sequence ID" value="TraesWEE_scaffold_006216_01G000200.1"/>
    <property type="gene ID" value="TraesWEE_scaffold_006216_01G000200"/>
</dbReference>
<dbReference type="Gramene" id="TraesNOR7B03G04097540.1">
    <property type="protein sequence ID" value="TraesNOR7B03G04097540.1.CDS1"/>
    <property type="gene ID" value="TraesNOR7B03G04097540"/>
</dbReference>
<reference evidence="2" key="2">
    <citation type="submission" date="2018-10" db="UniProtKB">
        <authorList>
            <consortium name="EnsemblPlants"/>
        </authorList>
    </citation>
    <scope>IDENTIFICATION</scope>
</reference>
<dbReference type="Gramene" id="TraesCAD_scaffold_026085_01G000200.1">
    <property type="protein sequence ID" value="TraesCAD_scaffold_026085_01G000200.1"/>
    <property type="gene ID" value="TraesCAD_scaffold_026085_01G000200"/>
</dbReference>